<evidence type="ECO:0000313" key="2">
    <source>
        <dbReference type="EMBL" id="KAK2034710.1"/>
    </source>
</evidence>
<name>A0AAD9M966_9PEZI</name>
<comment type="caution">
    <text evidence="2">The sequence shown here is derived from an EMBL/GenBank/DDBJ whole genome shotgun (WGS) entry which is preliminary data.</text>
</comment>
<organism evidence="2 3">
    <name type="scientific">Colletotrichum zoysiae</name>
    <dbReference type="NCBI Taxonomy" id="1216348"/>
    <lineage>
        <taxon>Eukaryota</taxon>
        <taxon>Fungi</taxon>
        <taxon>Dikarya</taxon>
        <taxon>Ascomycota</taxon>
        <taxon>Pezizomycotina</taxon>
        <taxon>Sordariomycetes</taxon>
        <taxon>Hypocreomycetidae</taxon>
        <taxon>Glomerellales</taxon>
        <taxon>Glomerellaceae</taxon>
        <taxon>Colletotrichum</taxon>
        <taxon>Colletotrichum graminicola species complex</taxon>
    </lineage>
</organism>
<dbReference type="EMBL" id="MU842813">
    <property type="protein sequence ID" value="KAK2034710.1"/>
    <property type="molecule type" value="Genomic_DNA"/>
</dbReference>
<keyword evidence="3" id="KW-1185">Reference proteome</keyword>
<feature type="region of interest" description="Disordered" evidence="1">
    <location>
        <begin position="78"/>
        <end position="98"/>
    </location>
</feature>
<proteinExistence type="predicted"/>
<accession>A0AAD9M966</accession>
<gene>
    <name evidence="2" type="ORF">LX32DRAFT_375159</name>
</gene>
<protein>
    <submittedName>
        <fullName evidence="2">Uncharacterized protein</fullName>
    </submittedName>
</protein>
<dbReference type="Proteomes" id="UP001232148">
    <property type="component" value="Unassembled WGS sequence"/>
</dbReference>
<evidence type="ECO:0000313" key="3">
    <source>
        <dbReference type="Proteomes" id="UP001232148"/>
    </source>
</evidence>
<evidence type="ECO:0000256" key="1">
    <source>
        <dbReference type="SAM" id="MobiDB-lite"/>
    </source>
</evidence>
<sequence length="147" mass="16777">MVWWRHVMKSRTTRFFLPSFSSPRTHASEPDHLASPCLVSPCFALLCLASSSLSSAENLGTDISHTFIWQGRQTPTLPNLGLPHGPKKAPRVDDERPVSQPEIFRPSEYPRHEGCSGARRVIHRTYGMGTMLRYSYILRIHRTYITQ</sequence>
<reference evidence="2" key="1">
    <citation type="submission" date="2021-06" db="EMBL/GenBank/DDBJ databases">
        <title>Comparative genomics, transcriptomics and evolutionary studies reveal genomic signatures of adaptation to plant cell wall in hemibiotrophic fungi.</title>
        <authorList>
            <consortium name="DOE Joint Genome Institute"/>
            <person name="Baroncelli R."/>
            <person name="Diaz J.F."/>
            <person name="Benocci T."/>
            <person name="Peng M."/>
            <person name="Battaglia E."/>
            <person name="Haridas S."/>
            <person name="Andreopoulos W."/>
            <person name="Labutti K."/>
            <person name="Pangilinan J."/>
            <person name="Floch G.L."/>
            <person name="Makela M.R."/>
            <person name="Henrissat B."/>
            <person name="Grigoriev I.V."/>
            <person name="Crouch J.A."/>
            <person name="De Vries R.P."/>
            <person name="Sukno S.A."/>
            <person name="Thon M.R."/>
        </authorList>
    </citation>
    <scope>NUCLEOTIDE SEQUENCE</scope>
    <source>
        <strain evidence="2">MAFF235873</strain>
    </source>
</reference>
<dbReference type="AlphaFoldDB" id="A0AAD9M966"/>